<dbReference type="Pfam" id="PF11066">
    <property type="entry name" value="DUF2867"/>
    <property type="match status" value="1"/>
</dbReference>
<dbReference type="AlphaFoldDB" id="A0A1H1AVA3"/>
<evidence type="ECO:0000313" key="2">
    <source>
        <dbReference type="EMBL" id="SDQ43584.1"/>
    </source>
</evidence>
<dbReference type="KEGG" id="acry:AC20117_11810"/>
<dbReference type="OrthoDB" id="9774199at2"/>
<sequence length="509" mass="55260">MTQRVLVTGATGYIGGRLVPRLLEAGYQVRVLVRSPAKLEAVPWHDQVEIVEGDLGDAAAVARACDGVETFFYLVHSMGSGEGFERQELEMARTVADAAARAHVQRIVYLGGLHPEGVELSRHMRSRTAVGRVLLEGDVPAVVFQAGVVIGSGSASFEMIRHLTENLPVMPAPSWVRRKIEPIAIRDVLHYLVHAPEVPAGLNRTFDIGSREVLTYAGIMYGYAHQAGLARRRVYSLPIPAPKLAGWWVALTTPIPHSMAVPLVESLQHDAVAAEHDIDNYVPKPDGGLTGYRSAVQLALGKMASGEVETSWTNASQAPPSDPLPSDPEWAGQTVFVDERTRSTDVPPEHVWRVIEGIGGSNGWYSWPAAWAIRGVLDKLVGGAGHNRGRRHADRLVVGDAVDWWRVEAIDDSPAGKVLRLRAEMRVPGEAWLELSALAARSDDGAGDGAGAAATGTIYRQRAIYFPRGLSGKLYWWLVLPFHGLIFPSMARNIIQRAAAYRSSTSISG</sequence>
<dbReference type="RefSeq" id="WP_074699569.1">
    <property type="nucleotide sequence ID" value="NZ_CP018863.1"/>
</dbReference>
<gene>
    <name evidence="2" type="ORF">SAMN04489742_1105</name>
</gene>
<organism evidence="2 3">
    <name type="scientific">Crystallibacter crystallopoietes</name>
    <dbReference type="NCBI Taxonomy" id="37928"/>
    <lineage>
        <taxon>Bacteria</taxon>
        <taxon>Bacillati</taxon>
        <taxon>Actinomycetota</taxon>
        <taxon>Actinomycetes</taxon>
        <taxon>Micrococcales</taxon>
        <taxon>Micrococcaceae</taxon>
        <taxon>Crystallibacter</taxon>
    </lineage>
</organism>
<evidence type="ECO:0000259" key="1">
    <source>
        <dbReference type="Pfam" id="PF13460"/>
    </source>
</evidence>
<dbReference type="GO" id="GO:0005737">
    <property type="term" value="C:cytoplasm"/>
    <property type="evidence" value="ECO:0007669"/>
    <property type="project" value="TreeGrafter"/>
</dbReference>
<dbReference type="EMBL" id="FNKH01000002">
    <property type="protein sequence ID" value="SDQ43584.1"/>
    <property type="molecule type" value="Genomic_DNA"/>
</dbReference>
<dbReference type="SUPFAM" id="SSF51735">
    <property type="entry name" value="NAD(P)-binding Rossmann-fold domains"/>
    <property type="match status" value="1"/>
</dbReference>
<dbReference type="InterPro" id="IPR016040">
    <property type="entry name" value="NAD(P)-bd_dom"/>
</dbReference>
<name>A0A1H1AVA3_9MICC</name>
<proteinExistence type="predicted"/>
<feature type="domain" description="NAD(P)-binding" evidence="1">
    <location>
        <begin position="9"/>
        <end position="114"/>
    </location>
</feature>
<dbReference type="STRING" id="37928.SAMN04489742_1105"/>
<dbReference type="InterPro" id="IPR021295">
    <property type="entry name" value="DUF2867"/>
</dbReference>
<dbReference type="PANTHER" id="PTHR48079">
    <property type="entry name" value="PROTEIN YEEZ"/>
    <property type="match status" value="1"/>
</dbReference>
<dbReference type="GO" id="GO:0004029">
    <property type="term" value="F:aldehyde dehydrogenase (NAD+) activity"/>
    <property type="evidence" value="ECO:0007669"/>
    <property type="project" value="TreeGrafter"/>
</dbReference>
<dbReference type="Pfam" id="PF13460">
    <property type="entry name" value="NAD_binding_10"/>
    <property type="match status" value="1"/>
</dbReference>
<reference evidence="2 3" key="1">
    <citation type="submission" date="2016-10" db="EMBL/GenBank/DDBJ databases">
        <authorList>
            <person name="de Groot N.N."/>
        </authorList>
    </citation>
    <scope>NUCLEOTIDE SEQUENCE [LARGE SCALE GENOMIC DNA]</scope>
    <source>
        <strain evidence="2 3">DSM 20117</strain>
    </source>
</reference>
<keyword evidence="3" id="KW-1185">Reference proteome</keyword>
<dbReference type="InterPro" id="IPR051783">
    <property type="entry name" value="NAD(P)-dependent_oxidoreduct"/>
</dbReference>
<dbReference type="PANTHER" id="PTHR48079:SF6">
    <property type="entry name" value="NAD(P)-BINDING DOMAIN-CONTAINING PROTEIN-RELATED"/>
    <property type="match status" value="1"/>
</dbReference>
<accession>A0A1H1AVA3</accession>
<dbReference type="Proteomes" id="UP000181917">
    <property type="component" value="Unassembled WGS sequence"/>
</dbReference>
<protein>
    <submittedName>
        <fullName evidence="2">Uncharacterized conserved protein YbjT, contains NAD(P)-binding and DUF2867 domains</fullName>
    </submittedName>
</protein>
<dbReference type="Gene3D" id="3.40.50.720">
    <property type="entry name" value="NAD(P)-binding Rossmann-like Domain"/>
    <property type="match status" value="1"/>
</dbReference>
<evidence type="ECO:0000313" key="3">
    <source>
        <dbReference type="Proteomes" id="UP000181917"/>
    </source>
</evidence>
<dbReference type="InterPro" id="IPR036291">
    <property type="entry name" value="NAD(P)-bd_dom_sf"/>
</dbReference>